<keyword evidence="11" id="KW-0539">Nucleus</keyword>
<evidence type="ECO:0000256" key="5">
    <source>
        <dbReference type="ARBA" id="ARBA00022679"/>
    </source>
</evidence>
<dbReference type="GO" id="GO:0005634">
    <property type="term" value="C:nucleus"/>
    <property type="evidence" value="ECO:0007669"/>
    <property type="project" value="UniProtKB-SubCell"/>
</dbReference>
<dbReference type="Pfam" id="PF02518">
    <property type="entry name" value="HATPase_c"/>
    <property type="match status" value="2"/>
</dbReference>
<dbReference type="SUPFAM" id="SSF52540">
    <property type="entry name" value="P-loop containing nucleoside triphosphate hydrolases"/>
    <property type="match status" value="1"/>
</dbReference>
<evidence type="ECO:0000259" key="14">
    <source>
        <dbReference type="PROSITE" id="PS50109"/>
    </source>
</evidence>
<dbReference type="InterPro" id="IPR011006">
    <property type="entry name" value="CheY-like_superfamily"/>
</dbReference>
<dbReference type="InterPro" id="IPR047348">
    <property type="entry name" value="XRCC3-like_C"/>
</dbReference>
<dbReference type="InterPro" id="IPR036097">
    <property type="entry name" value="HisK_dim/P_sf"/>
</dbReference>
<dbReference type="InterPro" id="IPR003661">
    <property type="entry name" value="HisK_dim/P_dom"/>
</dbReference>
<evidence type="ECO:0000259" key="16">
    <source>
        <dbReference type="PROSITE" id="PS50162"/>
    </source>
</evidence>
<gene>
    <name evidence="17" type="ORF">POCULU_LOCUS3509</name>
</gene>
<keyword evidence="8" id="KW-0418">Kinase</keyword>
<dbReference type="Proteomes" id="UP000789572">
    <property type="component" value="Unassembled WGS sequence"/>
</dbReference>
<dbReference type="GO" id="GO:0061982">
    <property type="term" value="P:meiosis I cell cycle process"/>
    <property type="evidence" value="ECO:0007669"/>
    <property type="project" value="UniProtKB-ARBA"/>
</dbReference>
<dbReference type="FunFam" id="3.30.565.10:FF:000006">
    <property type="entry name" value="Sensor histidine kinase WalK"/>
    <property type="match status" value="1"/>
</dbReference>
<dbReference type="SMART" id="SM00387">
    <property type="entry name" value="HATPase_c"/>
    <property type="match status" value="2"/>
</dbReference>
<dbReference type="Gene3D" id="3.30.450.40">
    <property type="match status" value="1"/>
</dbReference>
<dbReference type="Pfam" id="PF01590">
    <property type="entry name" value="GAF"/>
    <property type="match status" value="1"/>
</dbReference>
<dbReference type="Pfam" id="PF00072">
    <property type="entry name" value="Response_reg"/>
    <property type="match status" value="2"/>
</dbReference>
<comment type="caution">
    <text evidence="17">The sequence shown here is derived from an EMBL/GenBank/DDBJ whole genome shotgun (WGS) entry which is preliminary data.</text>
</comment>
<evidence type="ECO:0000256" key="7">
    <source>
        <dbReference type="ARBA" id="ARBA00022763"/>
    </source>
</evidence>
<dbReference type="InterPro" id="IPR029016">
    <property type="entry name" value="GAF-like_dom_sf"/>
</dbReference>
<organism evidence="17 18">
    <name type="scientific">Paraglomus occultum</name>
    <dbReference type="NCBI Taxonomy" id="144539"/>
    <lineage>
        <taxon>Eukaryota</taxon>
        <taxon>Fungi</taxon>
        <taxon>Fungi incertae sedis</taxon>
        <taxon>Mucoromycota</taxon>
        <taxon>Glomeromycotina</taxon>
        <taxon>Glomeromycetes</taxon>
        <taxon>Paraglomerales</taxon>
        <taxon>Paraglomeraceae</taxon>
        <taxon>Paraglomus</taxon>
    </lineage>
</organism>
<dbReference type="CDD" id="cd16922">
    <property type="entry name" value="HATPase_EvgS-ArcB-TorS-like"/>
    <property type="match status" value="1"/>
</dbReference>
<comment type="catalytic activity">
    <reaction evidence="1">
        <text>ATP + protein L-histidine = ADP + protein N-phospho-L-histidine.</text>
        <dbReference type="EC" id="2.7.13.3"/>
    </reaction>
</comment>
<dbReference type="GO" id="GO:0140664">
    <property type="term" value="F:ATP-dependent DNA damage sensor activity"/>
    <property type="evidence" value="ECO:0007669"/>
    <property type="project" value="InterPro"/>
</dbReference>
<dbReference type="InterPro" id="IPR001789">
    <property type="entry name" value="Sig_transdc_resp-reg_receiver"/>
</dbReference>
<dbReference type="InterPro" id="IPR027417">
    <property type="entry name" value="P-loop_NTPase"/>
</dbReference>
<evidence type="ECO:0000256" key="2">
    <source>
        <dbReference type="ARBA" id="ARBA00004123"/>
    </source>
</evidence>
<keyword evidence="5" id="KW-0808">Transferase</keyword>
<evidence type="ECO:0000256" key="6">
    <source>
        <dbReference type="ARBA" id="ARBA00022741"/>
    </source>
</evidence>
<keyword evidence="10" id="KW-0234">DNA repair</keyword>
<dbReference type="FunFam" id="3.30.565.10:FF:000010">
    <property type="entry name" value="Sensor histidine kinase RcsC"/>
    <property type="match status" value="1"/>
</dbReference>
<dbReference type="GO" id="GO:0006281">
    <property type="term" value="P:DNA repair"/>
    <property type="evidence" value="ECO:0007669"/>
    <property type="project" value="UniProtKB-KW"/>
</dbReference>
<dbReference type="CDD" id="cd19491">
    <property type="entry name" value="XRCC3"/>
    <property type="match status" value="1"/>
</dbReference>
<comment type="subcellular location">
    <subcellularLocation>
        <location evidence="2">Nucleus</location>
    </subcellularLocation>
</comment>
<dbReference type="GO" id="GO:0003677">
    <property type="term" value="F:DNA binding"/>
    <property type="evidence" value="ECO:0007669"/>
    <property type="project" value="InterPro"/>
</dbReference>
<dbReference type="OrthoDB" id="1861185at2759"/>
<keyword evidence="9" id="KW-0067">ATP-binding</keyword>
<dbReference type="CDD" id="cd17546">
    <property type="entry name" value="REC_hyHK_CKI1_RcsC-like"/>
    <property type="match status" value="1"/>
</dbReference>
<feature type="domain" description="Response regulatory" evidence="15">
    <location>
        <begin position="1360"/>
        <end position="1496"/>
    </location>
</feature>
<dbReference type="EMBL" id="CAJVPJ010000392">
    <property type="protein sequence ID" value="CAG8519776.1"/>
    <property type="molecule type" value="Genomic_DNA"/>
</dbReference>
<feature type="domain" description="Response regulatory" evidence="15">
    <location>
        <begin position="556"/>
        <end position="672"/>
    </location>
</feature>
<dbReference type="InterPro" id="IPR003594">
    <property type="entry name" value="HATPase_dom"/>
</dbReference>
<dbReference type="InterPro" id="IPR004358">
    <property type="entry name" value="Sig_transdc_His_kin-like_C"/>
</dbReference>
<dbReference type="GO" id="GO:0005524">
    <property type="term" value="F:ATP binding"/>
    <property type="evidence" value="ECO:0007669"/>
    <property type="project" value="UniProtKB-KW"/>
</dbReference>
<name>A0A9N9A711_9GLOM</name>
<feature type="domain" description="RecA family profile 1" evidence="16">
    <location>
        <begin position="1561"/>
        <end position="1739"/>
    </location>
</feature>
<feature type="domain" description="Histidine kinase" evidence="14">
    <location>
        <begin position="883"/>
        <end position="1113"/>
    </location>
</feature>
<feature type="compositionally biased region" description="Basic and acidic residues" evidence="13">
    <location>
        <begin position="494"/>
        <end position="504"/>
    </location>
</feature>
<evidence type="ECO:0000256" key="13">
    <source>
        <dbReference type="SAM" id="MobiDB-lite"/>
    </source>
</evidence>
<dbReference type="PANTHER" id="PTHR43047:SF78">
    <property type="entry name" value="SENSORY_REGULATORY PROTEIN RPFC"/>
    <property type="match status" value="1"/>
</dbReference>
<dbReference type="SUPFAM" id="SSF52172">
    <property type="entry name" value="CheY-like"/>
    <property type="match status" value="2"/>
</dbReference>
<evidence type="ECO:0000259" key="15">
    <source>
        <dbReference type="PROSITE" id="PS50110"/>
    </source>
</evidence>
<dbReference type="Gene3D" id="3.40.50.300">
    <property type="entry name" value="P-loop containing nucleotide triphosphate hydrolases"/>
    <property type="match status" value="1"/>
</dbReference>
<dbReference type="SUPFAM" id="SSF55781">
    <property type="entry name" value="GAF domain-like"/>
    <property type="match status" value="1"/>
</dbReference>
<feature type="compositionally biased region" description="Basic and acidic residues" evidence="13">
    <location>
        <begin position="1337"/>
        <end position="1351"/>
    </location>
</feature>
<dbReference type="Gene3D" id="3.30.565.10">
    <property type="entry name" value="Histidine kinase-like ATPase, C-terminal domain"/>
    <property type="match status" value="2"/>
</dbReference>
<evidence type="ECO:0000256" key="1">
    <source>
        <dbReference type="ARBA" id="ARBA00000085"/>
    </source>
</evidence>
<dbReference type="SMART" id="SM00065">
    <property type="entry name" value="GAF"/>
    <property type="match status" value="1"/>
</dbReference>
<keyword evidence="7" id="KW-0227">DNA damage</keyword>
<dbReference type="SMART" id="SM00448">
    <property type="entry name" value="REC"/>
    <property type="match status" value="2"/>
</dbReference>
<keyword evidence="6" id="KW-0547">Nucleotide-binding</keyword>
<dbReference type="SUPFAM" id="SSF47384">
    <property type="entry name" value="Homodimeric domain of signal transducing histidine kinase"/>
    <property type="match status" value="2"/>
</dbReference>
<keyword evidence="18" id="KW-1185">Reference proteome</keyword>
<evidence type="ECO:0000313" key="18">
    <source>
        <dbReference type="Proteomes" id="UP000789572"/>
    </source>
</evidence>
<dbReference type="PROSITE" id="PS50162">
    <property type="entry name" value="RECA_2"/>
    <property type="match status" value="1"/>
</dbReference>
<dbReference type="SMART" id="SM00388">
    <property type="entry name" value="HisKA"/>
    <property type="match status" value="2"/>
</dbReference>
<dbReference type="PRINTS" id="PR00344">
    <property type="entry name" value="BCTRLSENSOR"/>
</dbReference>
<evidence type="ECO:0000256" key="3">
    <source>
        <dbReference type="ARBA" id="ARBA00012438"/>
    </source>
</evidence>
<sequence>MQPYAGVTSVENACHFLADIIRNNNADIPYAIFYLVENQEDGFKNKPKGAFLQATTFDNGLVRVKRTDGHEEYMYIPGQSSRDVPDHLLKTPDVIVMPNSEEDIARLDTYSTSASPWPVERVIYSGDEIIVRLPDDSLAVLYPVTSIIGGKDKLTAVMICGINPYKALDEEYKKFLRLVVSNVSSVFTKARLREEQRKQKDRLAELDRQRIAFFENVSHELRSPLTLMLSPLEEAIELCHAQSPMLSKLKLIQNSNGRLLKLVNNLFQFAHIEASRLHAWFCETQIAKLTLELAACFESMAKALGLYYKLDIPDDEDLVSQLNQKIFLDQEMYEKILFNLCSNAFKHTMTGGVTVRLFAERNGDREGIALEVSDTGIGIAEEHLSNIFQRFYRVESQRSHDHEGTGIGLALVKELVERHDGEISVKSQVNVGTIFRVWIPSGYDHLPQQQVYFRSRDQSTAGAEYENQINSNINLYLYERMQRVQQSESSQLAKGDDRSAKGDDQSSQGGDQSPKEDDQHSPMQTDDESLSSTSSPGWSALHREPSYVEFESTRKYILVVDDNNDMRNYLKTLIEKQFDCICADDGFEALKIVNNSSRLPDLILSDVMMPNMNGFELLKALRGNPATQAIPVILVSARSGEASIEGLEKGADDYIIKPFNARELMARIHVNLKLSHVRRQLMAEQQHQLEIKQLLFTISNKIRSGFGIQETLDKAVSEIKKVLACEHLLIIQNISEKESISGKVMAASLLPTDKAEKIVGCIFRDEQQQTESPFHHCDGHIAPDSLLSDIKACSDCESQVLNQRVSFLSAIIHLKSSPWGWIIAYRQQCHKWTESETSFLQQISNQISLAISHATLVEEKLKREAQVKAIEETNRAKGQILANTSHELRNLLGAITGALSAFEVTQLTHDQKDMVEVMSRASDVVISVVNDILDAAKLDARKLTLVNRVFDLWALVERTVTMFGERVGAKELELIVLYDPETLSRYVKTDPERLQQVIMNLLSNAIKFTDSGEIVIKLSIRNGEDMAIDDNPDSNKLLCVEISDTGVGIDPASIHHIWENFSQGDASMTRGRDGTGLGLSLCKSLVELNGGEMMLESKVGAGSKFWFTWNIGNISLPSIPKLLSRNDNPNLQGQPNRVRNVLIIDPLEAARSAYATLIKGSVEKVYTYADYASALEAAKEHKKKHNEPLCDLAFLSVSNSNAAQVEDTAKELKHICGNELSIVLMVFWSLGGYALGKSMIEKIGTNVAAICKPVMHKCVTDCISNFDAFLVKPGDKDNKEEKNSLSTYSKFYNHNRPAVCYPTKRDTSEPVIVRGVMASSKIANTRLVPTKRSASSELKDQSGNEERASKSSRIESLPKCILCVDDNAINQKIVKTQLDRLGYRYLTAENGKEAVELVQRQYENSQIGNTDSSQSLESKLGISLVLMDCAMPVMSGFDATRAIRSLNPEFQTLPIVALTACAITGTREQCLDAGMNDYLTKPLKIKQLKEKLTEWLGTLLSQTLAAFETFADVCRYPPSDLSNILKLSENDTQELLKSVSEEVYKTRLRPTTALQLLEANRHILLTTGDSVLDDILGGGILCQGITEIVGESSAGKTQLCLQLCMTVQLPPEYGGLNGGAVYLAADNPFPITRFYQLSSSFHHTHPFLSDLDLGSNVHVARVLDLSSQYHIIHYQLPVLLSRFNIRLVVIDSIAANFRSDESLMGISWQERARNICELGAKLKELSDRFRVAIVCVNQVSDSIKDEDDWKDENPREGIDVDIQNENREDAYGDGEERQKVGGQYVGTCDYDYRRYQRVTGKIPALGLVWKSSVNMRILLARIGCGRNRKRTVSVQLAPHVPMSYGEFYVDATGIHGIRHKHCNSNSEFNEFSVCV</sequence>
<protein>
    <recommendedName>
        <fullName evidence="3">histidine kinase</fullName>
        <ecNumber evidence="3">2.7.13.3</ecNumber>
    </recommendedName>
</protein>
<evidence type="ECO:0000256" key="8">
    <source>
        <dbReference type="ARBA" id="ARBA00022777"/>
    </source>
</evidence>
<dbReference type="Pfam" id="PF00512">
    <property type="entry name" value="HisKA"/>
    <property type="match status" value="2"/>
</dbReference>
<evidence type="ECO:0000256" key="11">
    <source>
        <dbReference type="ARBA" id="ARBA00023242"/>
    </source>
</evidence>
<proteinExistence type="predicted"/>
<evidence type="ECO:0000256" key="12">
    <source>
        <dbReference type="PROSITE-ProRule" id="PRU00169"/>
    </source>
</evidence>
<feature type="domain" description="Histidine kinase" evidence="14">
    <location>
        <begin position="216"/>
        <end position="443"/>
    </location>
</feature>
<dbReference type="GO" id="GO:0000155">
    <property type="term" value="F:phosphorelay sensor kinase activity"/>
    <property type="evidence" value="ECO:0007669"/>
    <property type="project" value="InterPro"/>
</dbReference>
<dbReference type="Gene3D" id="1.10.287.130">
    <property type="match status" value="2"/>
</dbReference>
<evidence type="ECO:0000256" key="10">
    <source>
        <dbReference type="ARBA" id="ARBA00023204"/>
    </source>
</evidence>
<dbReference type="PROSITE" id="PS50110">
    <property type="entry name" value="RESPONSE_REGULATORY"/>
    <property type="match status" value="2"/>
</dbReference>
<dbReference type="SUPFAM" id="SSF55874">
    <property type="entry name" value="ATPase domain of HSP90 chaperone/DNA topoisomerase II/histidine kinase"/>
    <property type="match status" value="2"/>
</dbReference>
<dbReference type="CDD" id="cd00082">
    <property type="entry name" value="HisKA"/>
    <property type="match status" value="2"/>
</dbReference>
<dbReference type="InterPro" id="IPR036890">
    <property type="entry name" value="HATPase_C_sf"/>
</dbReference>
<dbReference type="InterPro" id="IPR003018">
    <property type="entry name" value="GAF"/>
</dbReference>
<evidence type="ECO:0000313" key="17">
    <source>
        <dbReference type="EMBL" id="CAG8519776.1"/>
    </source>
</evidence>
<dbReference type="Pfam" id="PF08423">
    <property type="entry name" value="Rad51"/>
    <property type="match status" value="1"/>
</dbReference>
<feature type="modified residue" description="4-aspartylphosphate" evidence="12">
    <location>
        <position position="1428"/>
    </location>
</feature>
<dbReference type="InterPro" id="IPR020588">
    <property type="entry name" value="RecA_ATP-bd"/>
</dbReference>
<evidence type="ECO:0000256" key="4">
    <source>
        <dbReference type="ARBA" id="ARBA00022553"/>
    </source>
</evidence>
<reference evidence="17" key="1">
    <citation type="submission" date="2021-06" db="EMBL/GenBank/DDBJ databases">
        <authorList>
            <person name="Kallberg Y."/>
            <person name="Tangrot J."/>
            <person name="Rosling A."/>
        </authorList>
    </citation>
    <scope>NUCLEOTIDE SEQUENCE</scope>
    <source>
        <strain evidence="17">IA702</strain>
    </source>
</reference>
<dbReference type="GO" id="GO:0006310">
    <property type="term" value="P:DNA recombination"/>
    <property type="evidence" value="ECO:0007669"/>
    <property type="project" value="UniProtKB-ARBA"/>
</dbReference>
<keyword evidence="4 12" id="KW-0597">Phosphoprotein</keyword>
<dbReference type="Gene3D" id="3.40.50.2300">
    <property type="match status" value="2"/>
</dbReference>
<evidence type="ECO:0000256" key="9">
    <source>
        <dbReference type="ARBA" id="ARBA00022840"/>
    </source>
</evidence>
<dbReference type="InterPro" id="IPR005467">
    <property type="entry name" value="His_kinase_dom"/>
</dbReference>
<feature type="modified residue" description="4-aspartylphosphate" evidence="12">
    <location>
        <position position="606"/>
    </location>
</feature>
<feature type="region of interest" description="Disordered" evidence="13">
    <location>
        <begin position="486"/>
        <end position="541"/>
    </location>
</feature>
<dbReference type="InterPro" id="IPR013632">
    <property type="entry name" value="Rad51_C"/>
</dbReference>
<dbReference type="PROSITE" id="PS50109">
    <property type="entry name" value="HIS_KIN"/>
    <property type="match status" value="2"/>
</dbReference>
<dbReference type="PANTHER" id="PTHR43047">
    <property type="entry name" value="TWO-COMPONENT HISTIDINE PROTEIN KINASE"/>
    <property type="match status" value="1"/>
</dbReference>
<dbReference type="EC" id="2.7.13.3" evidence="3"/>
<feature type="region of interest" description="Disordered" evidence="13">
    <location>
        <begin position="1328"/>
        <end position="1351"/>
    </location>
</feature>
<accession>A0A9N9A711</accession>